<evidence type="ECO:0000313" key="1">
    <source>
        <dbReference type="EMBL" id="MDQ0893056.1"/>
    </source>
</evidence>
<reference evidence="1 2" key="1">
    <citation type="submission" date="2023-07" db="EMBL/GenBank/DDBJ databases">
        <title>Comparative genomics of wheat-associated soil bacteria to identify genetic determinants of phenazine resistance.</title>
        <authorList>
            <person name="Mouncey N."/>
        </authorList>
    </citation>
    <scope>NUCLEOTIDE SEQUENCE [LARGE SCALE GENOMIC DNA]</scope>
    <source>
        <strain evidence="1 2">V3I3</strain>
    </source>
</reference>
<protein>
    <submittedName>
        <fullName evidence="1">ArsR family transcriptional regulator</fullName>
    </submittedName>
</protein>
<proteinExistence type="predicted"/>
<dbReference type="Pfam" id="PF12840">
    <property type="entry name" value="HTH_20"/>
    <property type="match status" value="1"/>
</dbReference>
<gene>
    <name evidence="1" type="ORF">QFZ26_000611</name>
</gene>
<evidence type="ECO:0000313" key="2">
    <source>
        <dbReference type="Proteomes" id="UP001239083"/>
    </source>
</evidence>
<dbReference type="CDD" id="cd00090">
    <property type="entry name" value="HTH_ARSR"/>
    <property type="match status" value="1"/>
</dbReference>
<comment type="caution">
    <text evidence="1">The sequence shown here is derived from an EMBL/GenBank/DDBJ whole genome shotgun (WGS) entry which is preliminary data.</text>
</comment>
<name>A0ABU0R4P8_9MICO</name>
<sequence>MSADDRDFARRLGAVSALVDPVRRRVYDAVARSPEPLSREAVAARVEVPRSTAAFHLDRLAAEGLLDVEFRRLSGRTGPGSGRPAKVYRRADADVSVLVPHRHYELAGEIMAEAIGRADGDGPDVSVREAVRDAATRAGRRLAAASTDLEDALERAGLEPRADGDDTVLGTCPFHRLARTNPAVVCDLNHAMLCGMAEAVDDDHDRVLLDRGSGACCIRIVRPADGRAIHTTHR</sequence>
<organism evidence="1 2">
    <name type="scientific">Agromyces ramosus</name>
    <dbReference type="NCBI Taxonomy" id="33879"/>
    <lineage>
        <taxon>Bacteria</taxon>
        <taxon>Bacillati</taxon>
        <taxon>Actinomycetota</taxon>
        <taxon>Actinomycetes</taxon>
        <taxon>Micrococcales</taxon>
        <taxon>Microbacteriaceae</taxon>
        <taxon>Agromyces</taxon>
    </lineage>
</organism>
<dbReference type="Proteomes" id="UP001239083">
    <property type="component" value="Unassembled WGS sequence"/>
</dbReference>
<dbReference type="RefSeq" id="WP_307039183.1">
    <property type="nucleotide sequence ID" value="NZ_JAUSYY010000001.1"/>
</dbReference>
<dbReference type="EMBL" id="JAUSYY010000001">
    <property type="protein sequence ID" value="MDQ0893056.1"/>
    <property type="molecule type" value="Genomic_DNA"/>
</dbReference>
<accession>A0ABU0R4P8</accession>
<dbReference type="Gene3D" id="1.10.10.10">
    <property type="entry name" value="Winged helix-like DNA-binding domain superfamily/Winged helix DNA-binding domain"/>
    <property type="match status" value="1"/>
</dbReference>
<dbReference type="InterPro" id="IPR036390">
    <property type="entry name" value="WH_DNA-bd_sf"/>
</dbReference>
<dbReference type="InterPro" id="IPR011991">
    <property type="entry name" value="ArsR-like_HTH"/>
</dbReference>
<dbReference type="InterPro" id="IPR036388">
    <property type="entry name" value="WH-like_DNA-bd_sf"/>
</dbReference>
<keyword evidence="2" id="KW-1185">Reference proteome</keyword>
<dbReference type="SUPFAM" id="SSF46785">
    <property type="entry name" value="Winged helix' DNA-binding domain"/>
    <property type="match status" value="1"/>
</dbReference>